<dbReference type="Pfam" id="PF04264">
    <property type="entry name" value="YceI"/>
    <property type="match status" value="1"/>
</dbReference>
<proteinExistence type="predicted"/>
<dbReference type="InterPro" id="IPR036761">
    <property type="entry name" value="TTHA0802/YceI-like_sf"/>
</dbReference>
<evidence type="ECO:0000313" key="4">
    <source>
        <dbReference type="Proteomes" id="UP000325105"/>
    </source>
</evidence>
<feature type="chain" id="PRO_5024397362" evidence="1">
    <location>
        <begin position="21"/>
        <end position="189"/>
    </location>
</feature>
<reference evidence="3 4" key="1">
    <citation type="submission" date="2019-07" db="EMBL/GenBank/DDBJ databases">
        <title>Genomic Encyclopedia of Archaeal and Bacterial Type Strains, Phase II (KMG-II): from individual species to whole genera.</title>
        <authorList>
            <person name="Goeker M."/>
        </authorList>
    </citation>
    <scope>NUCLEOTIDE SEQUENCE [LARGE SCALE GENOMIC DNA]</scope>
    <source>
        <strain evidence="3 4">DSM 18850</strain>
    </source>
</reference>
<dbReference type="OrthoDB" id="951410at2"/>
<dbReference type="InterPro" id="IPR007372">
    <property type="entry name" value="Lipid/polyisoprenoid-bd_YceI"/>
</dbReference>
<dbReference type="PANTHER" id="PTHR34406">
    <property type="entry name" value="PROTEIN YCEI"/>
    <property type="match status" value="1"/>
</dbReference>
<dbReference type="EMBL" id="VNHX01000015">
    <property type="protein sequence ID" value="TYP92960.1"/>
    <property type="molecule type" value="Genomic_DNA"/>
</dbReference>
<protein>
    <submittedName>
        <fullName evidence="3">Polyisoprenoid-binding protein YceI</fullName>
    </submittedName>
</protein>
<dbReference type="SUPFAM" id="SSF101874">
    <property type="entry name" value="YceI-like"/>
    <property type="match status" value="1"/>
</dbReference>
<keyword evidence="4" id="KW-1185">Reference proteome</keyword>
<sequence>MKRTSLLFLLLIVSATAVLAQKATYTVDTKTTSLTWAAKKVVGGHEGTILLQQGTIQVEKGKIVGGEFTVDMESLVCTDAPKVAGHLKNEDFFDVSTYPKATFVITRVDYKQAVPTITGNLTIKNITKPISFPARVVSLTDKTLEAEAQVKVNRLDFDIKYRSASIFSGLGDRAIDDEFTLNILLKGAR</sequence>
<gene>
    <name evidence="3" type="ORF">BC792_11562</name>
</gene>
<evidence type="ECO:0000256" key="1">
    <source>
        <dbReference type="SAM" id="SignalP"/>
    </source>
</evidence>
<dbReference type="PANTHER" id="PTHR34406:SF1">
    <property type="entry name" value="PROTEIN YCEI"/>
    <property type="match status" value="1"/>
</dbReference>
<dbReference type="Gene3D" id="2.40.128.110">
    <property type="entry name" value="Lipid/polyisoprenoid-binding, YceI-like"/>
    <property type="match status" value="1"/>
</dbReference>
<dbReference type="SMART" id="SM00867">
    <property type="entry name" value="YceI"/>
    <property type="match status" value="1"/>
</dbReference>
<keyword evidence="1" id="KW-0732">Signal</keyword>
<organism evidence="3 4">
    <name type="scientific">Sphingobacterium allocomposti</name>
    <dbReference type="NCBI Taxonomy" id="415956"/>
    <lineage>
        <taxon>Bacteria</taxon>
        <taxon>Pseudomonadati</taxon>
        <taxon>Bacteroidota</taxon>
        <taxon>Sphingobacteriia</taxon>
        <taxon>Sphingobacteriales</taxon>
        <taxon>Sphingobacteriaceae</taxon>
        <taxon>Sphingobacterium</taxon>
    </lineage>
</organism>
<dbReference type="RefSeq" id="WP_148909190.1">
    <property type="nucleotide sequence ID" value="NZ_VNHX01000015.1"/>
</dbReference>
<evidence type="ECO:0000313" key="3">
    <source>
        <dbReference type="EMBL" id="TYP92960.1"/>
    </source>
</evidence>
<accession>A0A5S5DAD6</accession>
<evidence type="ECO:0000259" key="2">
    <source>
        <dbReference type="SMART" id="SM00867"/>
    </source>
</evidence>
<feature type="signal peptide" evidence="1">
    <location>
        <begin position="1"/>
        <end position="20"/>
    </location>
</feature>
<comment type="caution">
    <text evidence="3">The sequence shown here is derived from an EMBL/GenBank/DDBJ whole genome shotgun (WGS) entry which is preliminary data.</text>
</comment>
<name>A0A5S5DAD6_9SPHI</name>
<dbReference type="Proteomes" id="UP000325105">
    <property type="component" value="Unassembled WGS sequence"/>
</dbReference>
<dbReference type="AlphaFoldDB" id="A0A5S5DAD6"/>
<feature type="domain" description="Lipid/polyisoprenoid-binding YceI-like" evidence="2">
    <location>
        <begin position="24"/>
        <end position="188"/>
    </location>
</feature>